<evidence type="ECO:0000259" key="2">
    <source>
        <dbReference type="Pfam" id="PF20776"/>
    </source>
</evidence>
<accession>A0A1X7R5H7</accession>
<dbReference type="EMBL" id="FXLY01000006">
    <property type="protein sequence ID" value="SMN20690.1"/>
    <property type="molecule type" value="Genomic_DNA"/>
</dbReference>
<dbReference type="STRING" id="1789683.A0A1X7R5H7"/>
<dbReference type="Proteomes" id="UP000196158">
    <property type="component" value="Unassembled WGS sequence"/>
</dbReference>
<dbReference type="AlphaFoldDB" id="A0A1X7R5H7"/>
<dbReference type="Pfam" id="PF20778">
    <property type="entry name" value="SLS1_C"/>
    <property type="match status" value="1"/>
</dbReference>
<sequence length="652" mass="75864">MKQYNLIQAIRLYSTRGKKLKPTKPQIVVLNPEQSGLLVHRNRRNTVTNHNHTNKDKFSKSRYDHNLRTEKNSLFEGIELEPTWMKKDSNNKLGSDLVKDTENLLKFQKNSSFEQLFHSIDSLKPTLTNISQENYIQLQKQLTDSFTLKQLRAYINTLDPKHELITSNRLVKHKLIEQIFTKLWNGQISQNLLDLQTKTIKLTQRHSKLLLLTQNGKILKNLTRLNPHLFIQLNLSQNELKITSTVDILEFIEISLNNILNNVCATDWSPAITLSDSQLNLITRICGVDIYNNEVAAFGWKRIELARRLVRWLISKEDSIHKEAKFEKWLFTEENENNNSIKWFPFNDLDCLDWLDKDEVWGRLQKIESMVENKQNLETPILAPSTLLSEEKIEKIYCFFKDSPLHKTNVDVSSDVSNIISVSFGSILENKNSDKKIFQPRVSKISEKVLALPPDSEDNDTEPSYYLELNFTPSSKNLKQAPPLKLLIQLDEKNNIIYETIQCLTYLSTSDYYTQTPQVKHDYKISHDKVSDIFMYDDNGELMNQPGIDKFLNVFKYTPQIPYVNSIDTVSFNLPTKDSDHSNVDYEFVSMNHHSVRRFRYLDKYSVQFSNVNGGSLGGCYTQVEFVNNDKATELPSKEEFGKFMKDIFKFD</sequence>
<evidence type="ECO:0000259" key="3">
    <source>
        <dbReference type="Pfam" id="PF20778"/>
    </source>
</evidence>
<evidence type="ECO:0000313" key="5">
    <source>
        <dbReference type="Proteomes" id="UP000196158"/>
    </source>
</evidence>
<keyword evidence="5" id="KW-1185">Reference proteome</keyword>
<dbReference type="GO" id="GO:0005743">
    <property type="term" value="C:mitochondrial inner membrane"/>
    <property type="evidence" value="ECO:0007669"/>
    <property type="project" value="InterPro"/>
</dbReference>
<gene>
    <name evidence="4" type="ORF">KASA_0M00781G</name>
</gene>
<organism evidence="4 5">
    <name type="scientific">Maudiozyma saulgeensis</name>
    <dbReference type="NCBI Taxonomy" id="1789683"/>
    <lineage>
        <taxon>Eukaryota</taxon>
        <taxon>Fungi</taxon>
        <taxon>Dikarya</taxon>
        <taxon>Ascomycota</taxon>
        <taxon>Saccharomycotina</taxon>
        <taxon>Saccharomycetes</taxon>
        <taxon>Saccharomycetales</taxon>
        <taxon>Saccharomycetaceae</taxon>
        <taxon>Maudiozyma</taxon>
    </lineage>
</organism>
<feature type="domain" description="SLS1 N-terminal" evidence="2">
    <location>
        <begin position="110"/>
        <end position="188"/>
    </location>
</feature>
<protein>
    <submittedName>
        <fullName evidence="4">Similar to Saccharomyces cerevisiae YLR139C SLS1 Mitochondrial membrane protein that coordinates expression of mitochondrially-encoded genes</fullName>
    </submittedName>
</protein>
<dbReference type="InterPro" id="IPR048400">
    <property type="entry name" value="SLS1_N"/>
</dbReference>
<dbReference type="Pfam" id="PF20776">
    <property type="entry name" value="SLS1_N"/>
    <property type="match status" value="1"/>
</dbReference>
<proteinExistence type="predicted"/>
<dbReference type="InterPro" id="IPR048401">
    <property type="entry name" value="SLS1_C"/>
</dbReference>
<dbReference type="Pfam" id="PF14611">
    <property type="entry name" value="KH_SLS1_1"/>
    <property type="match status" value="1"/>
</dbReference>
<dbReference type="OrthoDB" id="5392646at2759"/>
<reference evidence="4 5" key="1">
    <citation type="submission" date="2017-04" db="EMBL/GenBank/DDBJ databases">
        <authorList>
            <person name="Afonso C.L."/>
            <person name="Miller P.J."/>
            <person name="Scott M.A."/>
            <person name="Spackman E."/>
            <person name="Goraichik I."/>
            <person name="Dimitrov K.M."/>
            <person name="Suarez D.L."/>
            <person name="Swayne D.E."/>
        </authorList>
    </citation>
    <scope>NUCLEOTIDE SEQUENCE [LARGE SCALE GENOMIC DNA]</scope>
</reference>
<feature type="domain" description="SLS1 C-terminal" evidence="3">
    <location>
        <begin position="350"/>
        <end position="651"/>
    </location>
</feature>
<evidence type="ECO:0000259" key="1">
    <source>
        <dbReference type="Pfam" id="PF14611"/>
    </source>
</evidence>
<evidence type="ECO:0000313" key="4">
    <source>
        <dbReference type="EMBL" id="SMN20690.1"/>
    </source>
</evidence>
<name>A0A1X7R5H7_9SACH</name>
<feature type="domain" description="SLS1 first KH" evidence="1">
    <location>
        <begin position="195"/>
        <end position="263"/>
    </location>
</feature>
<dbReference type="InterPro" id="IPR032741">
    <property type="entry name" value="Sls1_KH-1"/>
</dbReference>